<gene>
    <name evidence="2" type="primary">ATP25</name>
    <name evidence="2" type="ORF">LTR16_004187</name>
</gene>
<evidence type="ECO:0000313" key="3">
    <source>
        <dbReference type="Proteomes" id="UP001357485"/>
    </source>
</evidence>
<comment type="caution">
    <text evidence="2">The sequence shown here is derived from an EMBL/GenBank/DDBJ whole genome shotgun (WGS) entry which is preliminary data.</text>
</comment>
<reference evidence="2 3" key="1">
    <citation type="submission" date="2023-08" db="EMBL/GenBank/DDBJ databases">
        <title>Black Yeasts Isolated from many extreme environments.</title>
        <authorList>
            <person name="Coleine C."/>
            <person name="Stajich J.E."/>
            <person name="Selbmann L."/>
        </authorList>
    </citation>
    <scope>NUCLEOTIDE SEQUENCE [LARGE SCALE GENOMIC DNA]</scope>
    <source>
        <strain evidence="2 3">CCFEE 536</strain>
    </source>
</reference>
<name>A0ABR0M6B9_9PEZI</name>
<keyword evidence="1" id="KW-0472">Membrane</keyword>
<keyword evidence="3" id="KW-1185">Reference proteome</keyword>
<accession>A0ABR0M6B9</accession>
<evidence type="ECO:0000313" key="2">
    <source>
        <dbReference type="EMBL" id="KAK5286337.1"/>
    </source>
</evidence>
<proteinExistence type="inferred from homology"/>
<sequence length="366" mass="40788">GAQQVRGLHLAARRLQLQAVQVSQRHSAEMFNPSFYADSQQQTVRPTSAPSADPHLDRVNYLKSLPRNQALREFETEESKVNQTLLSFPNESQWESFIKLHALGSQLSHPNYGKREVGLLYAAAQESGVAIAESTFLAMLRAHLAPSIRGARTPQRRLSPNSIASALGVLDDMHSHGYNIMTEDILLLLHEAAGPAPPPAGPGAQLTPTQKKSREQQILAQSKMLNLVAHLPAPPSDALVLTLLQRHAAQDDWRTFWAAWALPPQHMRSRTAAMYRLVFDAVASRDNQREALKVLRSCVPDMERETPPVRLEGEIAGAVQKCIDVAMPGMERKQWEKVGGEFGPLWRRCERGKSEEWGVEELLDDM</sequence>
<comment type="subcellular location">
    <subcellularLocation>
        <location evidence="1">Mitochondrion inner membrane</location>
        <topology evidence="1">Peripheral membrane protein</topology>
        <orientation evidence="1">Matrix side</orientation>
    </subcellularLocation>
</comment>
<feature type="non-terminal residue" evidence="2">
    <location>
        <position position="1"/>
    </location>
</feature>
<comment type="similarity">
    <text evidence="1">Belongs to the ATP25 family.</text>
</comment>
<dbReference type="PANTHER" id="PTHR28087">
    <property type="entry name" value="ATPASE SYNTHESIS PROTEIN 25, MITOCHONDRIAL"/>
    <property type="match status" value="1"/>
</dbReference>
<dbReference type="InterPro" id="IPR040152">
    <property type="entry name" value="Atp25"/>
</dbReference>
<protein>
    <recommendedName>
        <fullName evidence="1">ATPase synthesis protein 25</fullName>
    </recommendedName>
</protein>
<comment type="function">
    <text evidence="1">Mitochondrial mRNA stabilization factor.</text>
</comment>
<dbReference type="EMBL" id="JAVRRA010000524">
    <property type="protein sequence ID" value="KAK5286337.1"/>
    <property type="molecule type" value="Genomic_DNA"/>
</dbReference>
<organism evidence="2 3">
    <name type="scientific">Cryomyces antarcticus</name>
    <dbReference type="NCBI Taxonomy" id="329879"/>
    <lineage>
        <taxon>Eukaryota</taxon>
        <taxon>Fungi</taxon>
        <taxon>Dikarya</taxon>
        <taxon>Ascomycota</taxon>
        <taxon>Pezizomycotina</taxon>
        <taxon>Dothideomycetes</taxon>
        <taxon>Dothideomycetes incertae sedis</taxon>
        <taxon>Cryomyces</taxon>
    </lineage>
</organism>
<keyword evidence="1" id="KW-0809">Transit peptide</keyword>
<keyword evidence="1" id="KW-0496">Mitochondrion</keyword>
<keyword evidence="1" id="KW-0999">Mitochondrion inner membrane</keyword>
<dbReference type="PANTHER" id="PTHR28087:SF1">
    <property type="entry name" value="ATPASE SYNTHESIS PROTEIN 25, MITOCHONDRIAL"/>
    <property type="match status" value="1"/>
</dbReference>
<evidence type="ECO:0000256" key="1">
    <source>
        <dbReference type="RuleBase" id="RU367062"/>
    </source>
</evidence>
<dbReference type="Proteomes" id="UP001357485">
    <property type="component" value="Unassembled WGS sequence"/>
</dbReference>